<comment type="subcellular location">
    <subcellularLocation>
        <location evidence="1">Cell membrane</location>
        <topology evidence="1">Multi-pass membrane protein</topology>
    </subcellularLocation>
</comment>
<feature type="transmembrane region" description="Helical" evidence="6">
    <location>
        <begin position="183"/>
        <end position="204"/>
    </location>
</feature>
<evidence type="ECO:0000313" key="7">
    <source>
        <dbReference type="EMBL" id="NCN65011.1"/>
    </source>
</evidence>
<dbReference type="EMBL" id="JAACVF010000073">
    <property type="protein sequence ID" value="NCN65011.1"/>
    <property type="molecule type" value="Genomic_DNA"/>
</dbReference>
<keyword evidence="3 6" id="KW-0812">Transmembrane</keyword>
<dbReference type="AlphaFoldDB" id="A0A8J8CKV0"/>
<dbReference type="EMBL" id="JAACQH010000108">
    <property type="protein sequence ID" value="NCS91802.1"/>
    <property type="molecule type" value="Genomic_DNA"/>
</dbReference>
<organism evidence="8 9">
    <name type="scientific">Candidatus Altarchaeum hamiconexum</name>
    <dbReference type="NCBI Taxonomy" id="1803513"/>
    <lineage>
        <taxon>Archaea</taxon>
        <taxon>Candidatus Altarchaeota</taxon>
        <taxon>Candidatus Altiarchaeia</taxon>
        <taxon>Candidatus Altarchaeales</taxon>
        <taxon>Candidatus Altarchaeaceae</taxon>
        <taxon>Candidatus Altarchaeum</taxon>
    </lineage>
</organism>
<evidence type="ECO:0000256" key="5">
    <source>
        <dbReference type="ARBA" id="ARBA00023136"/>
    </source>
</evidence>
<gene>
    <name evidence="8" type="ORF">GW779_05300</name>
    <name evidence="7" type="ORF">GW910_02905</name>
</gene>
<feature type="transmembrane region" description="Helical" evidence="6">
    <location>
        <begin position="44"/>
        <end position="65"/>
    </location>
</feature>
<feature type="transmembrane region" description="Helical" evidence="6">
    <location>
        <begin position="12"/>
        <end position="32"/>
    </location>
</feature>
<dbReference type="PANTHER" id="PTHR30250">
    <property type="entry name" value="PST FAMILY PREDICTED COLANIC ACID TRANSPORTER"/>
    <property type="match status" value="1"/>
</dbReference>
<protein>
    <submittedName>
        <fullName evidence="8">Flippase</fullName>
    </submittedName>
</protein>
<dbReference type="InterPro" id="IPR050833">
    <property type="entry name" value="Poly_Biosynth_Transport"/>
</dbReference>
<dbReference type="Pfam" id="PF01943">
    <property type="entry name" value="Polysacc_synt"/>
    <property type="match status" value="1"/>
</dbReference>
<dbReference type="InterPro" id="IPR002797">
    <property type="entry name" value="Polysacc_synth"/>
</dbReference>
<evidence type="ECO:0000256" key="6">
    <source>
        <dbReference type="SAM" id="Phobius"/>
    </source>
</evidence>
<evidence type="ECO:0000256" key="4">
    <source>
        <dbReference type="ARBA" id="ARBA00022989"/>
    </source>
</evidence>
<evidence type="ECO:0000256" key="3">
    <source>
        <dbReference type="ARBA" id="ARBA00022692"/>
    </source>
</evidence>
<evidence type="ECO:0000313" key="8">
    <source>
        <dbReference type="EMBL" id="NCS91802.1"/>
    </source>
</evidence>
<feature type="transmembrane region" description="Helical" evidence="6">
    <location>
        <begin position="120"/>
        <end position="141"/>
    </location>
</feature>
<evidence type="ECO:0000256" key="1">
    <source>
        <dbReference type="ARBA" id="ARBA00004651"/>
    </source>
</evidence>
<dbReference type="PANTHER" id="PTHR30250:SF11">
    <property type="entry name" value="O-ANTIGEN TRANSPORTER-RELATED"/>
    <property type="match status" value="1"/>
</dbReference>
<feature type="transmembrane region" description="Helical" evidence="6">
    <location>
        <begin position="310"/>
        <end position="333"/>
    </location>
</feature>
<feature type="transmembrane region" description="Helical" evidence="6">
    <location>
        <begin position="404"/>
        <end position="422"/>
    </location>
</feature>
<dbReference type="Proteomes" id="UP000738826">
    <property type="component" value="Unassembled WGS sequence"/>
</dbReference>
<keyword evidence="2" id="KW-1003">Cell membrane</keyword>
<accession>A0A8J8CKV0</accession>
<evidence type="ECO:0000256" key="2">
    <source>
        <dbReference type="ARBA" id="ARBA00022475"/>
    </source>
</evidence>
<reference evidence="8" key="1">
    <citation type="submission" date="2019-11" db="EMBL/GenBank/DDBJ databases">
        <title>Lipid analysis of CO2-rich subsurface aquifers suggests an autotrophy-based deep biosphere with lysolipids enriched in CPR bacteria.</title>
        <authorList>
            <person name="Probst A.J."/>
            <person name="Elling F.J."/>
            <person name="Castelle C.J."/>
            <person name="Zhu Q."/>
            <person name="Elvert M."/>
            <person name="Birarda G."/>
            <person name="Holman H.-Y."/>
            <person name="Lane K.R."/>
            <person name="Ladd B."/>
            <person name="Ryan M.C."/>
            <person name="Woyke T."/>
            <person name="Hinrichs K.-U."/>
            <person name="Banfield J.F."/>
        </authorList>
    </citation>
    <scope>NUCLEOTIDE SEQUENCE</scope>
    <source>
        <strain evidence="7">CG_2015-01_33_1645</strain>
        <strain evidence="8">CG_2015-04_33_537</strain>
    </source>
</reference>
<sequence>MSTTKTLAKGTAWILISTLIIKFLAFIYYIILARTVSQEEIGQFFFVLSIVGIISLFSDLGLSSSAISRFVPFYAGQEKFNYVKKVLKISVSAGTIFSVICAIFLILFAGSLSNFFNKPYLTPLFQIMASYFLVLNFYYLAVNFLQGRKQMKFVSYIQSILEIFKVVLTIIFLFFFGFAAKSIAFGFILSFLFAAFFGWFWVLQEHKSLPKTNEEAKFIPLLKQMVPFGLTMVLIGSMAVINGYTDRVLLGYFFPGTESDIMIGIYTMAIAFSSIIGIFVGAIASIFYPLITELWARKNKEEMQKTTTTVIRWIIISSIPMLLVMLIFPIQILTSIYGENYANGWAVLIIASVYVFISFLSLPSQYILAAMNRLDVTKKIIAVGTVTNVALNLIFIPLYNINGAAFTTLISTTIMTILFLRTSKTTSVKFPKDIYKPIVAGILAMIILYLTASLFDFDEILINFVSQSVAGKDTFSEILLKFLKVFILGIFVLITFSVYLIFLIKFRAFHKEDVEILAGGMRRAKIPEKYISFVEKILLKP</sequence>
<feature type="transmembrane region" description="Helical" evidence="6">
    <location>
        <begin position="482"/>
        <end position="504"/>
    </location>
</feature>
<keyword evidence="4 6" id="KW-1133">Transmembrane helix</keyword>
<evidence type="ECO:0000313" key="9">
    <source>
        <dbReference type="Proteomes" id="UP000738826"/>
    </source>
</evidence>
<dbReference type="GO" id="GO:0005886">
    <property type="term" value="C:plasma membrane"/>
    <property type="evidence" value="ECO:0007669"/>
    <property type="project" value="UniProtKB-SubCell"/>
</dbReference>
<feature type="transmembrane region" description="Helical" evidence="6">
    <location>
        <begin position="153"/>
        <end position="177"/>
    </location>
</feature>
<feature type="transmembrane region" description="Helical" evidence="6">
    <location>
        <begin position="380"/>
        <end position="398"/>
    </location>
</feature>
<dbReference type="Proteomes" id="UP000768163">
    <property type="component" value="Unassembled WGS sequence"/>
</dbReference>
<feature type="transmembrane region" description="Helical" evidence="6">
    <location>
        <begin position="225"/>
        <end position="245"/>
    </location>
</feature>
<feature type="transmembrane region" description="Helical" evidence="6">
    <location>
        <begin position="434"/>
        <end position="455"/>
    </location>
</feature>
<feature type="transmembrane region" description="Helical" evidence="6">
    <location>
        <begin position="86"/>
        <end position="108"/>
    </location>
</feature>
<feature type="transmembrane region" description="Helical" evidence="6">
    <location>
        <begin position="265"/>
        <end position="290"/>
    </location>
</feature>
<keyword evidence="5 6" id="KW-0472">Membrane</keyword>
<name>A0A8J8CKV0_9ARCH</name>
<proteinExistence type="predicted"/>
<dbReference type="CDD" id="cd13128">
    <property type="entry name" value="MATE_Wzx_like"/>
    <property type="match status" value="1"/>
</dbReference>
<feature type="transmembrane region" description="Helical" evidence="6">
    <location>
        <begin position="345"/>
        <end position="368"/>
    </location>
</feature>
<comment type="caution">
    <text evidence="8">The sequence shown here is derived from an EMBL/GenBank/DDBJ whole genome shotgun (WGS) entry which is preliminary data.</text>
</comment>